<comment type="caution">
    <text evidence="5">The sequence shown here is derived from an EMBL/GenBank/DDBJ whole genome shotgun (WGS) entry which is preliminary data.</text>
</comment>
<protein>
    <submittedName>
        <fullName evidence="5">GAF domain-containing sensor histidine kinase</fullName>
    </submittedName>
</protein>
<dbReference type="InterPro" id="IPR005467">
    <property type="entry name" value="His_kinase_dom"/>
</dbReference>
<dbReference type="Gene3D" id="3.30.565.10">
    <property type="entry name" value="Histidine kinase-like ATPase, C-terminal domain"/>
    <property type="match status" value="1"/>
</dbReference>
<dbReference type="SUPFAM" id="SSF55874">
    <property type="entry name" value="ATPase domain of HSP90 chaperone/DNA topoisomerase II/histidine kinase"/>
    <property type="match status" value="1"/>
</dbReference>
<dbReference type="CDD" id="cd16917">
    <property type="entry name" value="HATPase_UhpB-NarQ-NarX-like"/>
    <property type="match status" value="1"/>
</dbReference>
<evidence type="ECO:0000313" key="5">
    <source>
        <dbReference type="EMBL" id="GAA2730570.1"/>
    </source>
</evidence>
<evidence type="ECO:0000313" key="6">
    <source>
        <dbReference type="Proteomes" id="UP001501842"/>
    </source>
</evidence>
<dbReference type="Gene3D" id="1.20.5.1930">
    <property type="match status" value="1"/>
</dbReference>
<reference evidence="5 6" key="1">
    <citation type="journal article" date="2019" name="Int. J. Syst. Evol. Microbiol.">
        <title>The Global Catalogue of Microorganisms (GCM) 10K type strain sequencing project: providing services to taxonomists for standard genome sequencing and annotation.</title>
        <authorList>
            <consortium name="The Broad Institute Genomics Platform"/>
            <consortium name="The Broad Institute Genome Sequencing Center for Infectious Disease"/>
            <person name="Wu L."/>
            <person name="Ma J."/>
        </authorList>
    </citation>
    <scope>NUCLEOTIDE SEQUENCE [LARGE SCALE GENOMIC DNA]</scope>
    <source>
        <strain evidence="5 6">JCM 8201</strain>
    </source>
</reference>
<dbReference type="Pfam" id="PF02518">
    <property type="entry name" value="HATPase_c"/>
    <property type="match status" value="1"/>
</dbReference>
<evidence type="ECO:0000256" key="1">
    <source>
        <dbReference type="ARBA" id="ARBA00022679"/>
    </source>
</evidence>
<dbReference type="InterPro" id="IPR050482">
    <property type="entry name" value="Sensor_HK_TwoCompSys"/>
</dbReference>
<evidence type="ECO:0000256" key="3">
    <source>
        <dbReference type="ARBA" id="ARBA00023012"/>
    </source>
</evidence>
<dbReference type="EMBL" id="BAAATZ010000018">
    <property type="protein sequence ID" value="GAA2730570.1"/>
    <property type="molecule type" value="Genomic_DNA"/>
</dbReference>
<keyword evidence="2 5" id="KW-0418">Kinase</keyword>
<keyword evidence="1" id="KW-0808">Transferase</keyword>
<dbReference type="GO" id="GO:0016301">
    <property type="term" value="F:kinase activity"/>
    <property type="evidence" value="ECO:0007669"/>
    <property type="project" value="UniProtKB-KW"/>
</dbReference>
<dbReference type="RefSeq" id="WP_344452486.1">
    <property type="nucleotide sequence ID" value="NZ_BAAATZ010000018.1"/>
</dbReference>
<dbReference type="InterPro" id="IPR011712">
    <property type="entry name" value="Sig_transdc_His_kin_sub3_dim/P"/>
</dbReference>
<name>A0ABN3UEA0_9ACTN</name>
<evidence type="ECO:0000259" key="4">
    <source>
        <dbReference type="PROSITE" id="PS50109"/>
    </source>
</evidence>
<evidence type="ECO:0000256" key="2">
    <source>
        <dbReference type="ARBA" id="ARBA00022777"/>
    </source>
</evidence>
<dbReference type="SMART" id="SM00387">
    <property type="entry name" value="HATPase_c"/>
    <property type="match status" value="1"/>
</dbReference>
<keyword evidence="6" id="KW-1185">Reference proteome</keyword>
<dbReference type="Pfam" id="PF07730">
    <property type="entry name" value="HisKA_3"/>
    <property type="match status" value="1"/>
</dbReference>
<feature type="domain" description="Histidine kinase" evidence="4">
    <location>
        <begin position="292"/>
        <end position="379"/>
    </location>
</feature>
<organism evidence="5 6">
    <name type="scientific">Actinocorallia aurantiaca</name>
    <dbReference type="NCBI Taxonomy" id="46204"/>
    <lineage>
        <taxon>Bacteria</taxon>
        <taxon>Bacillati</taxon>
        <taxon>Actinomycetota</taxon>
        <taxon>Actinomycetes</taxon>
        <taxon>Streptosporangiales</taxon>
        <taxon>Thermomonosporaceae</taxon>
        <taxon>Actinocorallia</taxon>
    </lineage>
</organism>
<dbReference type="Proteomes" id="UP001501842">
    <property type="component" value="Unassembled WGS sequence"/>
</dbReference>
<sequence length="379" mass="40815">MNGRARALSLLAGRDVTLLTRVVGVACADRELNGLASDLAALTLSATRFASCELYVLDDEGRTLEWTGGAPRPQDVPAPVLLGEGFVGWCAAHGISRTYENGLVFPVRDEKSRTLAVIQVRAPDGERRTEDDVALVKALAALFSPVVCSARRLRMAREREHSAEEFAERAVEAQEAERGRLAREIHDGIAQRLASLGFHLSAALRGLPVDDPSIDEARRQILVARNLCDLASAETRAAIGGLRPPVLDDLGLSAALAGLAREADARRPSLDVTVTVAGELDAPLPDHLQTALYRIAQEAVGNILRHADAMSADILLEYERDRVRLSVSDDGCGFHPHRPAPGSYGLRGMAERAELLGGRMTLQSRPGEGTMVRAVLPLR</sequence>
<accession>A0ABN3UEA0</accession>
<keyword evidence="3" id="KW-0902">Two-component regulatory system</keyword>
<gene>
    <name evidence="5" type="ORF">GCM10010439_43940</name>
</gene>
<proteinExistence type="predicted"/>
<dbReference type="InterPro" id="IPR036890">
    <property type="entry name" value="HATPase_C_sf"/>
</dbReference>
<dbReference type="SUPFAM" id="SSF55781">
    <property type="entry name" value="GAF domain-like"/>
    <property type="match status" value="1"/>
</dbReference>
<dbReference type="InterPro" id="IPR003594">
    <property type="entry name" value="HATPase_dom"/>
</dbReference>
<dbReference type="PROSITE" id="PS50109">
    <property type="entry name" value="HIS_KIN"/>
    <property type="match status" value="1"/>
</dbReference>
<dbReference type="PANTHER" id="PTHR24421">
    <property type="entry name" value="NITRATE/NITRITE SENSOR PROTEIN NARX-RELATED"/>
    <property type="match status" value="1"/>
</dbReference>